<dbReference type="AlphaFoldDB" id="A0A2M9A5P7"/>
<dbReference type="Gene3D" id="1.10.287.130">
    <property type="match status" value="1"/>
</dbReference>
<evidence type="ECO:0000259" key="8">
    <source>
        <dbReference type="PROSITE" id="PS50109"/>
    </source>
</evidence>
<accession>A0A2M9A5P7</accession>
<feature type="transmembrane region" description="Helical" evidence="7">
    <location>
        <begin position="341"/>
        <end position="362"/>
    </location>
</feature>
<keyword evidence="3" id="KW-0597">Phosphoprotein</keyword>
<dbReference type="InterPro" id="IPR050351">
    <property type="entry name" value="BphY/WalK/GraS-like"/>
</dbReference>
<dbReference type="CDD" id="cd00075">
    <property type="entry name" value="HATPase"/>
    <property type="match status" value="1"/>
</dbReference>
<dbReference type="PRINTS" id="PR00344">
    <property type="entry name" value="BCTRLSENSOR"/>
</dbReference>
<evidence type="ECO:0000256" key="5">
    <source>
        <dbReference type="ARBA" id="ARBA00022777"/>
    </source>
</evidence>
<keyword evidence="7" id="KW-0472">Membrane</keyword>
<evidence type="ECO:0000256" key="2">
    <source>
        <dbReference type="ARBA" id="ARBA00012438"/>
    </source>
</evidence>
<dbReference type="PROSITE" id="PS50109">
    <property type="entry name" value="HIS_KIN"/>
    <property type="match status" value="1"/>
</dbReference>
<evidence type="ECO:0000313" key="9">
    <source>
        <dbReference type="EMBL" id="PJJ41042.1"/>
    </source>
</evidence>
<dbReference type="PANTHER" id="PTHR45453">
    <property type="entry name" value="PHOSPHATE REGULON SENSOR PROTEIN PHOR"/>
    <property type="match status" value="1"/>
</dbReference>
<protein>
    <recommendedName>
        <fullName evidence="2">histidine kinase</fullName>
        <ecNumber evidence="2">2.7.13.3</ecNumber>
    </recommendedName>
</protein>
<feature type="domain" description="Histidine kinase" evidence="8">
    <location>
        <begin position="381"/>
        <end position="600"/>
    </location>
</feature>
<evidence type="ECO:0000256" key="3">
    <source>
        <dbReference type="ARBA" id="ARBA00022553"/>
    </source>
</evidence>
<dbReference type="SMART" id="SM00388">
    <property type="entry name" value="HisKA"/>
    <property type="match status" value="1"/>
</dbReference>
<dbReference type="Gene3D" id="3.30.565.10">
    <property type="entry name" value="Histidine kinase-like ATPase, C-terminal domain"/>
    <property type="match status" value="1"/>
</dbReference>
<evidence type="ECO:0000313" key="10">
    <source>
        <dbReference type="Proteomes" id="UP000231134"/>
    </source>
</evidence>
<dbReference type="EMBL" id="PGEX01000001">
    <property type="protein sequence ID" value="PJJ41042.1"/>
    <property type="molecule type" value="Genomic_DNA"/>
</dbReference>
<dbReference type="SMART" id="SM00387">
    <property type="entry name" value="HATPase_c"/>
    <property type="match status" value="1"/>
</dbReference>
<comment type="catalytic activity">
    <reaction evidence="1">
        <text>ATP + protein L-histidine = ADP + protein N-phospho-L-histidine.</text>
        <dbReference type="EC" id="2.7.13.3"/>
    </reaction>
</comment>
<dbReference type="GO" id="GO:0016036">
    <property type="term" value="P:cellular response to phosphate starvation"/>
    <property type="evidence" value="ECO:0007669"/>
    <property type="project" value="TreeGrafter"/>
</dbReference>
<gene>
    <name evidence="9" type="ORF">BGX16_0996</name>
</gene>
<dbReference type="RefSeq" id="WP_100425056.1">
    <property type="nucleotide sequence ID" value="NZ_JAQXKX010000056.1"/>
</dbReference>
<dbReference type="InterPro" id="IPR036097">
    <property type="entry name" value="HisK_dim/P_sf"/>
</dbReference>
<sequence length="601" mass="69230">MNRLKLIFTFLFLVIAIPVAILLVNSYKHFQTESQYAYKEQAYFILQMLNQRIYDDLAVEEQRSYSEYRFIRAVPIIGGEEVTISKLAELPIRSHYGGMIGYFQLDPDGGMHTPVLPDGILEKIPVEDRSKREVIRDSIQNVLKQLDIHNEGLSRNQVQASTQDSLDRLYGKNLKLAVKLNDNKKFQRRYEQSSKTETFLFDVESARILRISENGKEDENVYDSIEVPNLLEVEIDPFQAKFDSNYIVYYRNVWRNNEQFIQGYAVRLRNYLENLVLNELQFNPVEQGITLAFGTKENDYVTFGSIVNSKGELLNIPLQFPLNDMILTVYLTEEESSSSHMILVLIAIIMFVALAGGFFAVYRSTKSQILLANKRQDFVSAVSHELKTPLTAIRMYAELLQNSWVANETKRQKYYALIVNETERLSRLIQNVLNLSKLERGNWNVQFSKENPKTILDTFVATYTQNIEKHGFDLTVTSDICNLQLTLDKDAVMQILTNVVDNSLKFARNSTYKMIALELRVSEHDVYFVVRDYGPGIPQKEISHVFEEFYRVGNEMTRTTAGTGIGLSMVKKLCDMTNMKIEIENANPGLRTKLHLPLLNI</sequence>
<dbReference type="GO" id="GO:0005886">
    <property type="term" value="C:plasma membrane"/>
    <property type="evidence" value="ECO:0007669"/>
    <property type="project" value="TreeGrafter"/>
</dbReference>
<dbReference type="InterPro" id="IPR004358">
    <property type="entry name" value="Sig_transdc_His_kin-like_C"/>
</dbReference>
<dbReference type="PANTHER" id="PTHR45453:SF1">
    <property type="entry name" value="PHOSPHATE REGULON SENSOR PROTEIN PHOR"/>
    <property type="match status" value="1"/>
</dbReference>
<name>A0A2M9A5P7_9BACT</name>
<keyword evidence="7" id="KW-0812">Transmembrane</keyword>
<evidence type="ECO:0000256" key="4">
    <source>
        <dbReference type="ARBA" id="ARBA00022679"/>
    </source>
</evidence>
<dbReference type="OrthoDB" id="9804645at2"/>
<evidence type="ECO:0000256" key="1">
    <source>
        <dbReference type="ARBA" id="ARBA00000085"/>
    </source>
</evidence>
<keyword evidence="6" id="KW-0902">Two-component regulatory system</keyword>
<dbReference type="EC" id="2.7.13.3" evidence="2"/>
<dbReference type="Pfam" id="PF02518">
    <property type="entry name" value="HATPase_c"/>
    <property type="match status" value="1"/>
</dbReference>
<keyword evidence="10" id="KW-1185">Reference proteome</keyword>
<proteinExistence type="predicted"/>
<organism evidence="9 10">
    <name type="scientific">Hallerella succinigenes</name>
    <dbReference type="NCBI Taxonomy" id="1896222"/>
    <lineage>
        <taxon>Bacteria</taxon>
        <taxon>Pseudomonadati</taxon>
        <taxon>Fibrobacterota</taxon>
        <taxon>Fibrobacteria</taxon>
        <taxon>Fibrobacterales</taxon>
        <taxon>Fibrobacteraceae</taxon>
        <taxon>Hallerella</taxon>
    </lineage>
</organism>
<evidence type="ECO:0000256" key="6">
    <source>
        <dbReference type="ARBA" id="ARBA00023012"/>
    </source>
</evidence>
<dbReference type="SUPFAM" id="SSF47384">
    <property type="entry name" value="Homodimeric domain of signal transducing histidine kinase"/>
    <property type="match status" value="1"/>
</dbReference>
<dbReference type="SUPFAM" id="SSF55874">
    <property type="entry name" value="ATPase domain of HSP90 chaperone/DNA topoisomerase II/histidine kinase"/>
    <property type="match status" value="1"/>
</dbReference>
<evidence type="ECO:0000256" key="7">
    <source>
        <dbReference type="SAM" id="Phobius"/>
    </source>
</evidence>
<dbReference type="InterPro" id="IPR003594">
    <property type="entry name" value="HATPase_dom"/>
</dbReference>
<dbReference type="InterPro" id="IPR005467">
    <property type="entry name" value="His_kinase_dom"/>
</dbReference>
<keyword evidence="4" id="KW-0808">Transferase</keyword>
<dbReference type="Pfam" id="PF00512">
    <property type="entry name" value="HisKA"/>
    <property type="match status" value="1"/>
</dbReference>
<dbReference type="InterPro" id="IPR003661">
    <property type="entry name" value="HisK_dim/P_dom"/>
</dbReference>
<dbReference type="FunFam" id="1.10.287.130:FF:000001">
    <property type="entry name" value="Two-component sensor histidine kinase"/>
    <property type="match status" value="1"/>
</dbReference>
<dbReference type="GO" id="GO:0000155">
    <property type="term" value="F:phosphorelay sensor kinase activity"/>
    <property type="evidence" value="ECO:0007669"/>
    <property type="project" value="InterPro"/>
</dbReference>
<dbReference type="InterPro" id="IPR036890">
    <property type="entry name" value="HATPase_C_sf"/>
</dbReference>
<dbReference type="Proteomes" id="UP000231134">
    <property type="component" value="Unassembled WGS sequence"/>
</dbReference>
<dbReference type="GO" id="GO:0004721">
    <property type="term" value="F:phosphoprotein phosphatase activity"/>
    <property type="evidence" value="ECO:0007669"/>
    <property type="project" value="TreeGrafter"/>
</dbReference>
<keyword evidence="5 9" id="KW-0418">Kinase</keyword>
<comment type="caution">
    <text evidence="9">The sequence shown here is derived from an EMBL/GenBank/DDBJ whole genome shotgun (WGS) entry which is preliminary data.</text>
</comment>
<reference evidence="9 10" key="1">
    <citation type="submission" date="2017-11" db="EMBL/GenBank/DDBJ databases">
        <title>Animal gut microbial communities from fecal samples from Wisconsin, USA.</title>
        <authorList>
            <person name="Neumann A."/>
        </authorList>
    </citation>
    <scope>NUCLEOTIDE SEQUENCE [LARGE SCALE GENOMIC DNA]</scope>
    <source>
        <strain evidence="9 10">UWS3</strain>
    </source>
</reference>
<dbReference type="CDD" id="cd00082">
    <property type="entry name" value="HisKA"/>
    <property type="match status" value="1"/>
</dbReference>
<keyword evidence="7" id="KW-1133">Transmembrane helix</keyword>